<dbReference type="AlphaFoldDB" id="A0A7W8YPT2"/>
<accession>A0A7W8YPT2</accession>
<evidence type="ECO:0000313" key="2">
    <source>
        <dbReference type="Proteomes" id="UP000537718"/>
    </source>
</evidence>
<dbReference type="Proteomes" id="UP000537718">
    <property type="component" value="Unassembled WGS sequence"/>
</dbReference>
<protein>
    <submittedName>
        <fullName evidence="1">Uncharacterized protein</fullName>
    </submittedName>
</protein>
<reference evidence="1 2" key="1">
    <citation type="submission" date="2020-08" db="EMBL/GenBank/DDBJ databases">
        <title>Genomic Encyclopedia of Type Strains, Phase IV (KMG-V): Genome sequencing to study the core and pangenomes of soil and plant-associated prokaryotes.</title>
        <authorList>
            <person name="Whitman W."/>
        </authorList>
    </citation>
    <scope>NUCLEOTIDE SEQUENCE [LARGE SCALE GENOMIC DNA]</scope>
    <source>
        <strain evidence="1 2">MP7CTX6</strain>
    </source>
</reference>
<sequence>MKKAESIGSADRNLYLNIAIAMLNISAQTRANAKAWFKKAEGFEVNELSLVAYFDPQGY</sequence>
<dbReference type="EMBL" id="JACHCF010000001">
    <property type="protein sequence ID" value="MBB5619457.1"/>
    <property type="molecule type" value="Genomic_DNA"/>
</dbReference>
<dbReference type="RefSeq" id="WP_183865594.1">
    <property type="nucleotide sequence ID" value="NZ_JACHCF010000001.1"/>
</dbReference>
<comment type="caution">
    <text evidence="1">The sequence shown here is derived from an EMBL/GenBank/DDBJ whole genome shotgun (WGS) entry which is preliminary data.</text>
</comment>
<name>A0A7W8YPT2_9SPHI</name>
<proteinExistence type="predicted"/>
<gene>
    <name evidence="1" type="ORF">HDE69_000493</name>
</gene>
<evidence type="ECO:0000313" key="1">
    <source>
        <dbReference type="EMBL" id="MBB5619457.1"/>
    </source>
</evidence>
<organism evidence="1 2">
    <name type="scientific">Pedobacter cryoconitis</name>
    <dbReference type="NCBI Taxonomy" id="188932"/>
    <lineage>
        <taxon>Bacteria</taxon>
        <taxon>Pseudomonadati</taxon>
        <taxon>Bacteroidota</taxon>
        <taxon>Sphingobacteriia</taxon>
        <taxon>Sphingobacteriales</taxon>
        <taxon>Sphingobacteriaceae</taxon>
        <taxon>Pedobacter</taxon>
    </lineage>
</organism>